<keyword evidence="5" id="KW-0472">Membrane</keyword>
<dbReference type="InterPro" id="IPR057326">
    <property type="entry name" value="KR_dom"/>
</dbReference>
<evidence type="ECO:0000256" key="5">
    <source>
        <dbReference type="SAM" id="Phobius"/>
    </source>
</evidence>
<reference evidence="7" key="1">
    <citation type="submission" date="2022-07" db="EMBL/GenBank/DDBJ databases">
        <title>Fungi with potential for degradation of polypropylene.</title>
        <authorList>
            <person name="Gostincar C."/>
        </authorList>
    </citation>
    <scope>NUCLEOTIDE SEQUENCE</scope>
    <source>
        <strain evidence="7">EXF-13287</strain>
    </source>
</reference>
<feature type="domain" description="Ketoreductase" evidence="6">
    <location>
        <begin position="5"/>
        <end position="185"/>
    </location>
</feature>
<evidence type="ECO:0000313" key="8">
    <source>
        <dbReference type="Proteomes" id="UP001174691"/>
    </source>
</evidence>
<dbReference type="AlphaFoldDB" id="A0AA38VKL0"/>
<name>A0AA38VKL0_9PEZI</name>
<dbReference type="CDD" id="cd05374">
    <property type="entry name" value="17beta-HSD-like_SDR_c"/>
    <property type="match status" value="1"/>
</dbReference>
<evidence type="ECO:0000313" key="7">
    <source>
        <dbReference type="EMBL" id="KAJ9156851.1"/>
    </source>
</evidence>
<dbReference type="Pfam" id="PF00106">
    <property type="entry name" value="adh_short"/>
    <property type="match status" value="1"/>
</dbReference>
<dbReference type="GO" id="GO:0006654">
    <property type="term" value="P:phosphatidic acid biosynthetic process"/>
    <property type="evidence" value="ECO:0007669"/>
    <property type="project" value="TreeGrafter"/>
</dbReference>
<dbReference type="GO" id="GO:0000140">
    <property type="term" value="F:acylglycerone-phosphate reductase (NADP+) activity"/>
    <property type="evidence" value="ECO:0007669"/>
    <property type="project" value="TreeGrafter"/>
</dbReference>
<keyword evidence="3" id="KW-0560">Oxidoreductase</keyword>
<dbReference type="PRINTS" id="PR00080">
    <property type="entry name" value="SDRFAMILY"/>
</dbReference>
<comment type="similarity">
    <text evidence="1 4">Belongs to the short-chain dehydrogenases/reductases (SDR) family.</text>
</comment>
<proteinExistence type="inferred from homology"/>
<comment type="caution">
    <text evidence="7">The sequence shown here is derived from an EMBL/GenBank/DDBJ whole genome shotgun (WGS) entry which is preliminary data.</text>
</comment>
<dbReference type="GO" id="GO:0004806">
    <property type="term" value="F:triacylglycerol lipase activity"/>
    <property type="evidence" value="ECO:0007669"/>
    <property type="project" value="TreeGrafter"/>
</dbReference>
<dbReference type="SMART" id="SM00822">
    <property type="entry name" value="PKS_KR"/>
    <property type="match status" value="1"/>
</dbReference>
<dbReference type="InterPro" id="IPR002347">
    <property type="entry name" value="SDR_fam"/>
</dbReference>
<dbReference type="Proteomes" id="UP001174691">
    <property type="component" value="Unassembled WGS sequence"/>
</dbReference>
<sequence>MPPNKAVLITGCGPNGIGSALAREFHMRGHSVFATGRSADEIDPLLTRLGMRTIVLDVTSDGSIAEAVGVVQTTTGGRLDVLVNNAGLLHVMPFADTAVADVRRLMDVNVIGVWAVTHAFLPLLLEAKGVVANLCSINEVFCPPFLAAYNASKAAIEAMARTIRRELAPFGVGVVILKTGSVRSRLFENSAPTVLPEQSLYAPLRNWIEGRGFAASARFMDVEDYAKTVVTQLLKDDVRPVLWIGGLVWVAWFLSWFGWETIMDQSIIKGNDLHKLRDGSPNERSKSA</sequence>
<keyword evidence="2" id="KW-0521">NADP</keyword>
<dbReference type="Gene3D" id="3.40.50.720">
    <property type="entry name" value="NAD(P)-binding Rossmann-like Domain"/>
    <property type="match status" value="1"/>
</dbReference>
<dbReference type="PANTHER" id="PTHR44169:SF3">
    <property type="entry name" value="SHORT-CHAIN DEHYDROGENASE SRDE"/>
    <property type="match status" value="1"/>
</dbReference>
<keyword evidence="8" id="KW-1185">Reference proteome</keyword>
<evidence type="ECO:0000259" key="6">
    <source>
        <dbReference type="SMART" id="SM00822"/>
    </source>
</evidence>
<feature type="transmembrane region" description="Helical" evidence="5">
    <location>
        <begin position="241"/>
        <end position="259"/>
    </location>
</feature>
<accession>A0AA38VKL0</accession>
<protein>
    <submittedName>
        <fullName evidence="7">Short-chain dehydrogenase/reductase</fullName>
    </submittedName>
</protein>
<dbReference type="SUPFAM" id="SSF51735">
    <property type="entry name" value="NAD(P)-binding Rossmann-fold domains"/>
    <property type="match status" value="1"/>
</dbReference>
<gene>
    <name evidence="7" type="ORF">NKR19_g4126</name>
</gene>
<dbReference type="PROSITE" id="PS00061">
    <property type="entry name" value="ADH_SHORT"/>
    <property type="match status" value="1"/>
</dbReference>
<dbReference type="InterPro" id="IPR036291">
    <property type="entry name" value="NAD(P)-bd_dom_sf"/>
</dbReference>
<dbReference type="GO" id="GO:0019433">
    <property type="term" value="P:triglyceride catabolic process"/>
    <property type="evidence" value="ECO:0007669"/>
    <property type="project" value="TreeGrafter"/>
</dbReference>
<organism evidence="7 8">
    <name type="scientific">Coniochaeta hoffmannii</name>
    <dbReference type="NCBI Taxonomy" id="91930"/>
    <lineage>
        <taxon>Eukaryota</taxon>
        <taxon>Fungi</taxon>
        <taxon>Dikarya</taxon>
        <taxon>Ascomycota</taxon>
        <taxon>Pezizomycotina</taxon>
        <taxon>Sordariomycetes</taxon>
        <taxon>Sordariomycetidae</taxon>
        <taxon>Coniochaetales</taxon>
        <taxon>Coniochaetaceae</taxon>
        <taxon>Coniochaeta</taxon>
    </lineage>
</organism>
<dbReference type="PRINTS" id="PR00081">
    <property type="entry name" value="GDHRDH"/>
</dbReference>
<dbReference type="GO" id="GO:0005783">
    <property type="term" value="C:endoplasmic reticulum"/>
    <property type="evidence" value="ECO:0007669"/>
    <property type="project" value="TreeGrafter"/>
</dbReference>
<evidence type="ECO:0000256" key="2">
    <source>
        <dbReference type="ARBA" id="ARBA00022857"/>
    </source>
</evidence>
<dbReference type="InterPro" id="IPR020904">
    <property type="entry name" value="Sc_DH/Rdtase_CS"/>
</dbReference>
<evidence type="ECO:0000256" key="3">
    <source>
        <dbReference type="ARBA" id="ARBA00023002"/>
    </source>
</evidence>
<evidence type="ECO:0000256" key="1">
    <source>
        <dbReference type="ARBA" id="ARBA00006484"/>
    </source>
</evidence>
<keyword evidence="5" id="KW-1133">Transmembrane helix</keyword>
<keyword evidence="5" id="KW-0812">Transmembrane</keyword>
<dbReference type="EMBL" id="JANBVN010000050">
    <property type="protein sequence ID" value="KAJ9156851.1"/>
    <property type="molecule type" value="Genomic_DNA"/>
</dbReference>
<dbReference type="GO" id="GO:0005811">
    <property type="term" value="C:lipid droplet"/>
    <property type="evidence" value="ECO:0007669"/>
    <property type="project" value="TreeGrafter"/>
</dbReference>
<dbReference type="PANTHER" id="PTHR44169">
    <property type="entry name" value="NADPH-DEPENDENT 1-ACYLDIHYDROXYACETONE PHOSPHATE REDUCTASE"/>
    <property type="match status" value="1"/>
</dbReference>
<evidence type="ECO:0000256" key="4">
    <source>
        <dbReference type="RuleBase" id="RU000363"/>
    </source>
</evidence>